<feature type="non-terminal residue" evidence="1">
    <location>
        <position position="84"/>
    </location>
</feature>
<organism evidence="1 2">
    <name type="scientific">Diploptera punctata</name>
    <name type="common">Pacific beetle cockroach</name>
    <dbReference type="NCBI Taxonomy" id="6984"/>
    <lineage>
        <taxon>Eukaryota</taxon>
        <taxon>Metazoa</taxon>
        <taxon>Ecdysozoa</taxon>
        <taxon>Arthropoda</taxon>
        <taxon>Hexapoda</taxon>
        <taxon>Insecta</taxon>
        <taxon>Pterygota</taxon>
        <taxon>Neoptera</taxon>
        <taxon>Polyneoptera</taxon>
        <taxon>Dictyoptera</taxon>
        <taxon>Blattodea</taxon>
        <taxon>Blaberoidea</taxon>
        <taxon>Blaberidae</taxon>
        <taxon>Diplopterinae</taxon>
        <taxon>Diploptera</taxon>
    </lineage>
</organism>
<accession>A0AAD8EFP3</accession>
<evidence type="ECO:0000313" key="1">
    <source>
        <dbReference type="EMBL" id="KAJ9588386.1"/>
    </source>
</evidence>
<keyword evidence="2" id="KW-1185">Reference proteome</keyword>
<gene>
    <name evidence="1" type="ORF">L9F63_018256</name>
</gene>
<reference evidence="1" key="1">
    <citation type="journal article" date="2023" name="IScience">
        <title>Live-bearing cockroach genome reveals convergent evolutionary mechanisms linked to viviparity in insects and beyond.</title>
        <authorList>
            <person name="Fouks B."/>
            <person name="Harrison M.C."/>
            <person name="Mikhailova A.A."/>
            <person name="Marchal E."/>
            <person name="English S."/>
            <person name="Carruthers M."/>
            <person name="Jennings E.C."/>
            <person name="Chiamaka E.L."/>
            <person name="Frigard R.A."/>
            <person name="Pippel M."/>
            <person name="Attardo G.M."/>
            <person name="Benoit J.B."/>
            <person name="Bornberg-Bauer E."/>
            <person name="Tobe S.S."/>
        </authorList>
    </citation>
    <scope>NUCLEOTIDE SEQUENCE</scope>
    <source>
        <strain evidence="1">Stay&amp;Tobe</strain>
    </source>
</reference>
<comment type="caution">
    <text evidence="1">The sequence shown here is derived from an EMBL/GenBank/DDBJ whole genome shotgun (WGS) entry which is preliminary data.</text>
</comment>
<protein>
    <submittedName>
        <fullName evidence="1">Uncharacterized protein</fullName>
    </submittedName>
</protein>
<proteinExistence type="predicted"/>
<dbReference type="EMBL" id="JASPKZ010005685">
    <property type="protein sequence ID" value="KAJ9588386.1"/>
    <property type="molecule type" value="Genomic_DNA"/>
</dbReference>
<dbReference type="AlphaFoldDB" id="A0AAD8EFP3"/>
<reference evidence="1" key="2">
    <citation type="submission" date="2023-05" db="EMBL/GenBank/DDBJ databases">
        <authorList>
            <person name="Fouks B."/>
        </authorList>
    </citation>
    <scope>NUCLEOTIDE SEQUENCE</scope>
    <source>
        <strain evidence="1">Stay&amp;Tobe</strain>
        <tissue evidence="1">Testes</tissue>
    </source>
</reference>
<feature type="non-terminal residue" evidence="1">
    <location>
        <position position="1"/>
    </location>
</feature>
<sequence>ERTEADLLEESTSWVITSEEKMSWSSVKHRFSWLTNESQLYKMKHVVEQQNDLVILWAQIKPTSKQVLPGYIASDESGFNKETI</sequence>
<dbReference type="Proteomes" id="UP001233999">
    <property type="component" value="Unassembled WGS sequence"/>
</dbReference>
<evidence type="ECO:0000313" key="2">
    <source>
        <dbReference type="Proteomes" id="UP001233999"/>
    </source>
</evidence>
<name>A0AAD8EFP3_DIPPU</name>